<name>A0AC60QFF5_IXOPE</name>
<protein>
    <submittedName>
        <fullName evidence="1">Uncharacterized protein</fullName>
    </submittedName>
</protein>
<evidence type="ECO:0000313" key="1">
    <source>
        <dbReference type="EMBL" id="KAG0432087.1"/>
    </source>
</evidence>
<organism evidence="1 2">
    <name type="scientific">Ixodes persulcatus</name>
    <name type="common">Taiga tick</name>
    <dbReference type="NCBI Taxonomy" id="34615"/>
    <lineage>
        <taxon>Eukaryota</taxon>
        <taxon>Metazoa</taxon>
        <taxon>Ecdysozoa</taxon>
        <taxon>Arthropoda</taxon>
        <taxon>Chelicerata</taxon>
        <taxon>Arachnida</taxon>
        <taxon>Acari</taxon>
        <taxon>Parasitiformes</taxon>
        <taxon>Ixodida</taxon>
        <taxon>Ixodoidea</taxon>
        <taxon>Ixodidae</taxon>
        <taxon>Ixodinae</taxon>
        <taxon>Ixodes</taxon>
    </lineage>
</organism>
<sequence length="296" mass="32847">MIRGFLHSSVRCAPVERVEALVVIGTHSSPNDWFSETTETAKQNGGASSHARERQKRGRSRRHDTDPVEEQQRTFVRSRRHEVPLVRSSTRRRLAVSYMSRHRGRPAERRRHRGPPEELARASHVVLLPRQRRSPAILVVRAGVRRLAWFVVRSRPECCVARGSLRRASLLPDAAAARDSDRCSCSGTRARVCFLSESGRATSNATPRTQRCAAAVPTEGCCCSGGGIKATPRAGTALAMDTKLRTGGDGNNGLVRDQKRGKLRTDRQNARKRCIEGNRQHETSTTSPPRPALRQA</sequence>
<gene>
    <name evidence="1" type="ORF">HPB47_021185</name>
</gene>
<proteinExistence type="predicted"/>
<evidence type="ECO:0000313" key="2">
    <source>
        <dbReference type="Proteomes" id="UP000805193"/>
    </source>
</evidence>
<dbReference type="EMBL" id="JABSTQ010009178">
    <property type="protein sequence ID" value="KAG0432087.1"/>
    <property type="molecule type" value="Genomic_DNA"/>
</dbReference>
<comment type="caution">
    <text evidence="1">The sequence shown here is derived from an EMBL/GenBank/DDBJ whole genome shotgun (WGS) entry which is preliminary data.</text>
</comment>
<accession>A0AC60QFF5</accession>
<keyword evidence="2" id="KW-1185">Reference proteome</keyword>
<dbReference type="Proteomes" id="UP000805193">
    <property type="component" value="Unassembled WGS sequence"/>
</dbReference>
<reference evidence="1 2" key="1">
    <citation type="journal article" date="2020" name="Cell">
        <title>Large-Scale Comparative Analyses of Tick Genomes Elucidate Their Genetic Diversity and Vector Capacities.</title>
        <authorList>
            <consortium name="Tick Genome and Microbiome Consortium (TIGMIC)"/>
            <person name="Jia N."/>
            <person name="Wang J."/>
            <person name="Shi W."/>
            <person name="Du L."/>
            <person name="Sun Y."/>
            <person name="Zhan W."/>
            <person name="Jiang J.F."/>
            <person name="Wang Q."/>
            <person name="Zhang B."/>
            <person name="Ji P."/>
            <person name="Bell-Sakyi L."/>
            <person name="Cui X.M."/>
            <person name="Yuan T.T."/>
            <person name="Jiang B.G."/>
            <person name="Yang W.F."/>
            <person name="Lam T.T."/>
            <person name="Chang Q.C."/>
            <person name="Ding S.J."/>
            <person name="Wang X.J."/>
            <person name="Zhu J.G."/>
            <person name="Ruan X.D."/>
            <person name="Zhao L."/>
            <person name="Wei J.T."/>
            <person name="Ye R.Z."/>
            <person name="Que T.C."/>
            <person name="Du C.H."/>
            <person name="Zhou Y.H."/>
            <person name="Cheng J.X."/>
            <person name="Dai P.F."/>
            <person name="Guo W.B."/>
            <person name="Han X.H."/>
            <person name="Huang E.J."/>
            <person name="Li L.F."/>
            <person name="Wei W."/>
            <person name="Gao Y.C."/>
            <person name="Liu J.Z."/>
            <person name="Shao H.Z."/>
            <person name="Wang X."/>
            <person name="Wang C.C."/>
            <person name="Yang T.C."/>
            <person name="Huo Q.B."/>
            <person name="Li W."/>
            <person name="Chen H.Y."/>
            <person name="Chen S.E."/>
            <person name="Zhou L.G."/>
            <person name="Ni X.B."/>
            <person name="Tian J.H."/>
            <person name="Sheng Y."/>
            <person name="Liu T."/>
            <person name="Pan Y.S."/>
            <person name="Xia L.Y."/>
            <person name="Li J."/>
            <person name="Zhao F."/>
            <person name="Cao W.C."/>
        </authorList>
    </citation>
    <scope>NUCLEOTIDE SEQUENCE [LARGE SCALE GENOMIC DNA]</scope>
    <source>
        <strain evidence="1">Iper-2018</strain>
    </source>
</reference>